<dbReference type="NCBIfam" id="TIGR02856">
    <property type="entry name" value="spore_yqfC"/>
    <property type="match status" value="1"/>
</dbReference>
<dbReference type="Pfam" id="PF07873">
    <property type="entry name" value="YabP"/>
    <property type="match status" value="1"/>
</dbReference>
<keyword evidence="2" id="KW-1185">Reference proteome</keyword>
<accession>A0ABW0HV74</accession>
<gene>
    <name evidence="1" type="primary">yqfC</name>
    <name evidence="1" type="ORF">ACFPOF_20445</name>
</gene>
<name>A0ABW0HV74_9BACL</name>
<dbReference type="EMBL" id="JBHSMI010000029">
    <property type="protein sequence ID" value="MFC5405116.1"/>
    <property type="molecule type" value="Genomic_DNA"/>
</dbReference>
<protein>
    <submittedName>
        <fullName evidence="1">Sporulation protein YqfC</fullName>
    </submittedName>
</protein>
<dbReference type="Proteomes" id="UP001596113">
    <property type="component" value="Unassembled WGS sequence"/>
</dbReference>
<comment type="caution">
    <text evidence="1">The sequence shown here is derived from an EMBL/GenBank/DDBJ whole genome shotgun (WGS) entry which is preliminary data.</text>
</comment>
<reference evidence="2" key="1">
    <citation type="journal article" date="2019" name="Int. J. Syst. Evol. Microbiol.">
        <title>The Global Catalogue of Microorganisms (GCM) 10K type strain sequencing project: providing services to taxonomists for standard genome sequencing and annotation.</title>
        <authorList>
            <consortium name="The Broad Institute Genomics Platform"/>
            <consortium name="The Broad Institute Genome Sequencing Center for Infectious Disease"/>
            <person name="Wu L."/>
            <person name="Ma J."/>
        </authorList>
    </citation>
    <scope>NUCLEOTIDE SEQUENCE [LARGE SCALE GENOMIC DNA]</scope>
    <source>
        <strain evidence="2">CGMCC 1.18575</strain>
    </source>
</reference>
<sequence length="100" mass="11122">MMRVSRKLRKWTATILDLPQDVVLDLPRITMIGGLQVTVENHRGILHFSPDNLRLAMDNGEMEVTGQNLIIRNIGAEEVFVEGNILGVQMLVSGKNKTPG</sequence>
<organism evidence="1 2">
    <name type="scientific">Cohnella soli</name>
    <dbReference type="NCBI Taxonomy" id="425005"/>
    <lineage>
        <taxon>Bacteria</taxon>
        <taxon>Bacillati</taxon>
        <taxon>Bacillota</taxon>
        <taxon>Bacilli</taxon>
        <taxon>Bacillales</taxon>
        <taxon>Paenibacillaceae</taxon>
        <taxon>Cohnella</taxon>
    </lineage>
</organism>
<dbReference type="InterPro" id="IPR022477">
    <property type="entry name" value="Spore_YqfC"/>
</dbReference>
<dbReference type="InterPro" id="IPR022476">
    <property type="entry name" value="Spore_YabP/YqfC"/>
</dbReference>
<proteinExistence type="predicted"/>
<dbReference type="RefSeq" id="WP_378136090.1">
    <property type="nucleotide sequence ID" value="NZ_JBHSMI010000029.1"/>
</dbReference>
<evidence type="ECO:0000313" key="2">
    <source>
        <dbReference type="Proteomes" id="UP001596113"/>
    </source>
</evidence>
<evidence type="ECO:0000313" key="1">
    <source>
        <dbReference type="EMBL" id="MFC5405116.1"/>
    </source>
</evidence>